<organism evidence="2 3">
    <name type="scientific">Brachionus calyciflorus</name>
    <dbReference type="NCBI Taxonomy" id="104777"/>
    <lineage>
        <taxon>Eukaryota</taxon>
        <taxon>Metazoa</taxon>
        <taxon>Spiralia</taxon>
        <taxon>Gnathifera</taxon>
        <taxon>Rotifera</taxon>
        <taxon>Eurotatoria</taxon>
        <taxon>Monogononta</taxon>
        <taxon>Pseudotrocha</taxon>
        <taxon>Ploima</taxon>
        <taxon>Brachionidae</taxon>
        <taxon>Brachionus</taxon>
    </lineage>
</organism>
<reference evidence="2" key="1">
    <citation type="submission" date="2021-02" db="EMBL/GenBank/DDBJ databases">
        <authorList>
            <person name="Nowell W R."/>
        </authorList>
    </citation>
    <scope>NUCLEOTIDE SEQUENCE</scope>
    <source>
        <strain evidence="2">Ploen Becks lab</strain>
    </source>
</reference>
<evidence type="ECO:0000313" key="2">
    <source>
        <dbReference type="EMBL" id="CAF1029210.1"/>
    </source>
</evidence>
<sequence length="147" mass="16444">MDTHIKIQTENDRLNQITCLKILLENSGLNKPIWADLHNFVKNQLEVLETAYLTSVLFEECASLQISIEKSSKNRKGSSERQNSLESNESKIALELEWMLKKSDGNSIAPSSSTQRQSPGTPDLTVSTFYVPEDHIFPSQPALRPGG</sequence>
<dbReference type="Proteomes" id="UP000663879">
    <property type="component" value="Unassembled WGS sequence"/>
</dbReference>
<dbReference type="AlphaFoldDB" id="A0A814IUP0"/>
<gene>
    <name evidence="2" type="ORF">OXX778_LOCUS17780</name>
</gene>
<accession>A0A814IUP0</accession>
<dbReference type="EMBL" id="CAJNOC010004654">
    <property type="protein sequence ID" value="CAF1029210.1"/>
    <property type="molecule type" value="Genomic_DNA"/>
</dbReference>
<proteinExistence type="predicted"/>
<protein>
    <submittedName>
        <fullName evidence="2">Uncharacterized protein</fullName>
    </submittedName>
</protein>
<comment type="caution">
    <text evidence="2">The sequence shown here is derived from an EMBL/GenBank/DDBJ whole genome shotgun (WGS) entry which is preliminary data.</text>
</comment>
<evidence type="ECO:0000313" key="3">
    <source>
        <dbReference type="Proteomes" id="UP000663879"/>
    </source>
</evidence>
<feature type="region of interest" description="Disordered" evidence="1">
    <location>
        <begin position="69"/>
        <end position="88"/>
    </location>
</feature>
<feature type="region of interest" description="Disordered" evidence="1">
    <location>
        <begin position="105"/>
        <end position="126"/>
    </location>
</feature>
<keyword evidence="3" id="KW-1185">Reference proteome</keyword>
<evidence type="ECO:0000256" key="1">
    <source>
        <dbReference type="SAM" id="MobiDB-lite"/>
    </source>
</evidence>
<name>A0A814IUP0_9BILA</name>